<dbReference type="AlphaFoldDB" id="A0A1Y6CLH1"/>
<protein>
    <submittedName>
        <fullName evidence="1">Uncharacterized protein</fullName>
    </submittedName>
</protein>
<proteinExistence type="predicted"/>
<dbReference type="EMBL" id="FWZT01000020">
    <property type="protein sequence ID" value="SMF60503.1"/>
    <property type="molecule type" value="Genomic_DNA"/>
</dbReference>
<reference evidence="2" key="1">
    <citation type="submission" date="2017-04" db="EMBL/GenBank/DDBJ databases">
        <authorList>
            <person name="Varghese N."/>
            <person name="Submissions S."/>
        </authorList>
    </citation>
    <scope>NUCLEOTIDE SEQUENCE [LARGE SCALE GENOMIC DNA]</scope>
    <source>
        <strain evidence="2">RKEM611</strain>
    </source>
</reference>
<keyword evidence="2" id="KW-1185">Reference proteome</keyword>
<dbReference type="Proteomes" id="UP000192907">
    <property type="component" value="Unassembled WGS sequence"/>
</dbReference>
<gene>
    <name evidence="1" type="ORF">SAMN06296036_120133</name>
</gene>
<dbReference type="STRING" id="1513793.SAMN06296036_120133"/>
<name>A0A1Y6CLH1_9BACT</name>
<organism evidence="1 2">
    <name type="scientific">Pseudobacteriovorax antillogorgiicola</name>
    <dbReference type="NCBI Taxonomy" id="1513793"/>
    <lineage>
        <taxon>Bacteria</taxon>
        <taxon>Pseudomonadati</taxon>
        <taxon>Bdellovibrionota</taxon>
        <taxon>Oligoflexia</taxon>
        <taxon>Oligoflexales</taxon>
        <taxon>Pseudobacteriovoracaceae</taxon>
        <taxon>Pseudobacteriovorax</taxon>
    </lineage>
</organism>
<evidence type="ECO:0000313" key="2">
    <source>
        <dbReference type="Proteomes" id="UP000192907"/>
    </source>
</evidence>
<evidence type="ECO:0000313" key="1">
    <source>
        <dbReference type="EMBL" id="SMF60503.1"/>
    </source>
</evidence>
<sequence length="159" mass="18064">MLRTWAICFMTSVCFTSFWGCQSLPDAPAARSLSDSDNKVYDRILEIRGELVSQYAGVHYCADSQLGNLSCRKRLVDLCQSLDKIAREQDFMPRDFEKAMAEPQLEIRGDDAMFLRKRFQTLITALVAKVDLMLQAINHHQGQKWDASESSDESSMTAE</sequence>
<accession>A0A1Y6CLH1</accession>
<dbReference type="RefSeq" id="WP_132322755.1">
    <property type="nucleotide sequence ID" value="NZ_FWZT01000020.1"/>
</dbReference>